<gene>
    <name evidence="1" type="ORF">IG609_015230</name>
</gene>
<name>A0A9Q2EK39_9GAMM</name>
<dbReference type="InterPro" id="IPR001279">
    <property type="entry name" value="Metallo-B-lactamas"/>
</dbReference>
<dbReference type="AlphaFoldDB" id="A0A9Q2EK39"/>
<keyword evidence="2" id="KW-1185">Reference proteome</keyword>
<dbReference type="KEGG" id="pqu:IG609_015230"/>
<protein>
    <submittedName>
        <fullName evidence="1">MBL fold metallo-hydrolase</fullName>
    </submittedName>
</protein>
<dbReference type="SUPFAM" id="SSF56281">
    <property type="entry name" value="Metallo-hydrolase/oxidoreductase"/>
    <property type="match status" value="1"/>
</dbReference>
<dbReference type="RefSeq" id="WP_193397602.1">
    <property type="nucleotide sequence ID" value="NZ_CP065177.1"/>
</dbReference>
<dbReference type="PANTHER" id="PTHR42951:SF14">
    <property type="entry name" value="METALLO-BETA-LACTAMASE SUPERFAMILY PROTEIN"/>
    <property type="match status" value="1"/>
</dbReference>
<dbReference type="InterPro" id="IPR036866">
    <property type="entry name" value="RibonucZ/Hydroxyglut_hydro"/>
</dbReference>
<evidence type="ECO:0000313" key="2">
    <source>
        <dbReference type="Proteomes" id="UP000806577"/>
    </source>
</evidence>
<dbReference type="CDD" id="cd07739">
    <property type="entry name" value="metallo-hydrolase-like_MBL-fold"/>
    <property type="match status" value="1"/>
</dbReference>
<accession>A0A9Q2EK39</accession>
<evidence type="ECO:0000313" key="1">
    <source>
        <dbReference type="EMBL" id="URG48131.1"/>
    </source>
</evidence>
<dbReference type="Gene3D" id="3.60.15.10">
    <property type="entry name" value="Ribonuclease Z/Hydroxyacylglutathione hydrolase-like"/>
    <property type="match status" value="1"/>
</dbReference>
<proteinExistence type="predicted"/>
<sequence>MYMKINGIIKNLLILCTLTLTTGTVFASQSVNVSDLTFHVFTSEDDGFFDNSVIVEGDKELLLIDAQLTRANALKVLDLIRSLKKNLKQIYITHEHADHFLGLEVFKDAFPQVEILANSKVASRIDEVYKAKLEKWHGILSSKAATREIPITRYDGDQLSIEGTKIEIHKHLQGDTDENSYLWFPKERVAVVGDMAYDQMHVYTVETTPESRKRWVQNLDELAKQNPKIVIPGHNFPNKKLDAYSAIYFTKQYLLVFEEELSKSSSRAEFQNRMKIKYPDAELFFSVERASAKFLDQ</sequence>
<reference evidence="1 2" key="1">
    <citation type="journal article" date="2021" name="Int. J. Syst. Evol. Microbiol.">
        <title>&lt;i&gt;Pectobacterium quasiaquaticum&lt;/i&gt; sp. nov., isolated from waterways.</title>
        <authorList>
            <person name="Ben Moussa H."/>
            <person name="Pedron J."/>
            <person name="Bertrand C."/>
            <person name="Hecquet A."/>
            <person name="Barny M.A."/>
        </authorList>
    </citation>
    <scope>NUCLEOTIDE SEQUENCE [LARGE SCALE GENOMIC DNA]</scope>
    <source>
        <strain evidence="1 2">A477-S1-J17</strain>
    </source>
</reference>
<dbReference type="InterPro" id="IPR050855">
    <property type="entry name" value="NDM-1-like"/>
</dbReference>
<dbReference type="PANTHER" id="PTHR42951">
    <property type="entry name" value="METALLO-BETA-LACTAMASE DOMAIN-CONTAINING"/>
    <property type="match status" value="1"/>
</dbReference>
<dbReference type="Pfam" id="PF00753">
    <property type="entry name" value="Lactamase_B"/>
    <property type="match status" value="1"/>
</dbReference>
<organism evidence="1 2">
    <name type="scientific">Pectobacterium quasiaquaticum</name>
    <dbReference type="NCBI Taxonomy" id="2774015"/>
    <lineage>
        <taxon>Bacteria</taxon>
        <taxon>Pseudomonadati</taxon>
        <taxon>Pseudomonadota</taxon>
        <taxon>Gammaproteobacteria</taxon>
        <taxon>Enterobacterales</taxon>
        <taxon>Pectobacteriaceae</taxon>
        <taxon>Pectobacterium</taxon>
    </lineage>
</organism>
<dbReference type="EMBL" id="CP065177">
    <property type="protein sequence ID" value="URG48131.1"/>
    <property type="molecule type" value="Genomic_DNA"/>
</dbReference>
<dbReference type="SMART" id="SM00849">
    <property type="entry name" value="Lactamase_B"/>
    <property type="match status" value="1"/>
</dbReference>
<dbReference type="Proteomes" id="UP000806577">
    <property type="component" value="Chromosome"/>
</dbReference>